<dbReference type="Proteomes" id="UP000243799">
    <property type="component" value="Unassembled WGS sequence"/>
</dbReference>
<name>A0A1I1BIW3_9PSEU</name>
<dbReference type="InterPro" id="IPR002035">
    <property type="entry name" value="VWF_A"/>
</dbReference>
<dbReference type="GO" id="GO:0016020">
    <property type="term" value="C:membrane"/>
    <property type="evidence" value="ECO:0007669"/>
    <property type="project" value="InterPro"/>
</dbReference>
<dbReference type="SUPFAM" id="SSF53300">
    <property type="entry name" value="vWA-like"/>
    <property type="match status" value="1"/>
</dbReference>
<evidence type="ECO:0000256" key="3">
    <source>
        <dbReference type="ARBA" id="ARBA00022729"/>
    </source>
</evidence>
<dbReference type="RefSeq" id="WP_091675264.1">
    <property type="nucleotide sequence ID" value="NZ_FOKG01000014.1"/>
</dbReference>
<dbReference type="GO" id="GO:0030001">
    <property type="term" value="P:metal ion transport"/>
    <property type="evidence" value="ECO:0007669"/>
    <property type="project" value="TreeGrafter"/>
</dbReference>
<proteinExistence type="predicted"/>
<evidence type="ECO:0000313" key="10">
    <source>
        <dbReference type="Proteomes" id="UP000243799"/>
    </source>
</evidence>
<dbReference type="AlphaFoldDB" id="A0A1I1BIW3"/>
<evidence type="ECO:0000256" key="5">
    <source>
        <dbReference type="ARBA" id="ARBA00022837"/>
    </source>
</evidence>
<feature type="chain" id="PRO_5017289933" evidence="7">
    <location>
        <begin position="31"/>
        <end position="638"/>
    </location>
</feature>
<dbReference type="STRING" id="490629.SAMN05216266_114139"/>
<evidence type="ECO:0000256" key="1">
    <source>
        <dbReference type="ARBA" id="ARBA00004613"/>
    </source>
</evidence>
<dbReference type="Pfam" id="PF03160">
    <property type="entry name" value="Calx-beta"/>
    <property type="match status" value="1"/>
</dbReference>
<keyword evidence="6" id="KW-0813">Transport</keyword>
<dbReference type="Pfam" id="PF25106">
    <property type="entry name" value="VWA_4"/>
    <property type="match status" value="1"/>
</dbReference>
<keyword evidence="5" id="KW-0106">Calcium</keyword>
<evidence type="ECO:0000256" key="4">
    <source>
        <dbReference type="ARBA" id="ARBA00022737"/>
    </source>
</evidence>
<keyword evidence="10" id="KW-1185">Reference proteome</keyword>
<accession>A0A1I1BIW3</accession>
<gene>
    <name evidence="9" type="ORF">SAMN05216266_114139</name>
</gene>
<sequence length="638" mass="65333">MSIRRRRPKWCVLLLVVLVVSLGVAWPAVADDGPPGVHPSAVDLTLAPGESREVGKRITTSSIPSNPDLHFLADTTSSMGAAIAGVRQSAGTIMDTVRRAQPSARFGVAEYRDVHADLVSYRVNQTLTADPGKVRAGIDQWVAQGGGDAPEDAINALYRLAVDSRAVRTDTTRIVAWFGDAPSHDPSGGHSLQETVAALQEANIRVVAVDSAGLDAHGQASAVTSGTGGVLLRGVAPDAIADAILRGIAAVEVTVAPHVTDCAPELSVLNSPEALVVPSGSVARFTEKITVAPDAAPGTYRCTVDYLVDGVSRGYVERNTVHVPGLRIDDSTVREGAAGTAPATFTVTLAPPGGRPVTVDYETADATATTPDDYAKTSGSLTFEPGETTKTVVVGVHGDLVDEKNEKFTVRLSAASGAGMVDPEGVGTITDDDRDGTFGCTGTSAELAGIAPVRANPAGYPCRDDDSAMPGGDLRAGGIVVRARELTATANRTPDDLAVPPGAGDTALGTAGLSSATVTAPGLTIEFGVIRAEASVTCVADAGGLKPELASTSNIARLSINGVPVDVGSVPSTIPLAIGALTLNDTSTDGTTVRQRAVTLTTKDAVLVLAEAGAGTTSSSLHPDGSACRSLEHFRRMR</sequence>
<dbReference type="Gene3D" id="2.60.40.2030">
    <property type="match status" value="1"/>
</dbReference>
<dbReference type="InterPro" id="IPR056861">
    <property type="entry name" value="HMCN1-like_VWA"/>
</dbReference>
<protein>
    <submittedName>
        <fullName evidence="9">von Willebrand factor type A domain-containing protein</fullName>
    </submittedName>
</protein>
<dbReference type="SMART" id="SM00237">
    <property type="entry name" value="Calx_beta"/>
    <property type="match status" value="1"/>
</dbReference>
<dbReference type="OrthoDB" id="9808778at2"/>
<keyword evidence="2" id="KW-0964">Secreted</keyword>
<dbReference type="InterPro" id="IPR038081">
    <property type="entry name" value="CalX-like_sf"/>
</dbReference>
<evidence type="ECO:0000256" key="7">
    <source>
        <dbReference type="SAM" id="SignalP"/>
    </source>
</evidence>
<keyword evidence="4" id="KW-0677">Repeat</keyword>
<dbReference type="PANTHER" id="PTHR11878:SF65">
    <property type="entry name" value="NA_CA-EXCHANGE PROTEIN, ISOFORM G"/>
    <property type="match status" value="1"/>
</dbReference>
<dbReference type="InterPro" id="IPR036465">
    <property type="entry name" value="vWFA_dom_sf"/>
</dbReference>
<evidence type="ECO:0000256" key="2">
    <source>
        <dbReference type="ARBA" id="ARBA00022525"/>
    </source>
</evidence>
<feature type="domain" description="VWFA" evidence="8">
    <location>
        <begin position="68"/>
        <end position="209"/>
    </location>
</feature>
<dbReference type="Gene3D" id="3.40.50.410">
    <property type="entry name" value="von Willebrand factor, type A domain"/>
    <property type="match status" value="1"/>
</dbReference>
<dbReference type="InterPro" id="IPR051171">
    <property type="entry name" value="CaCA"/>
</dbReference>
<organism evidence="9 10">
    <name type="scientific">Amycolatopsis marina</name>
    <dbReference type="NCBI Taxonomy" id="490629"/>
    <lineage>
        <taxon>Bacteria</taxon>
        <taxon>Bacillati</taxon>
        <taxon>Actinomycetota</taxon>
        <taxon>Actinomycetes</taxon>
        <taxon>Pseudonocardiales</taxon>
        <taxon>Pseudonocardiaceae</taxon>
        <taxon>Amycolatopsis</taxon>
    </lineage>
</organism>
<keyword evidence="3 7" id="KW-0732">Signal</keyword>
<dbReference type="InterPro" id="IPR003644">
    <property type="entry name" value="Calx_beta"/>
</dbReference>
<reference evidence="10" key="1">
    <citation type="submission" date="2016-10" db="EMBL/GenBank/DDBJ databases">
        <authorList>
            <person name="Varghese N."/>
            <person name="Submissions S."/>
        </authorList>
    </citation>
    <scope>NUCLEOTIDE SEQUENCE [LARGE SCALE GENOMIC DNA]</scope>
    <source>
        <strain evidence="10">CGMCC 4.3568</strain>
    </source>
</reference>
<evidence type="ECO:0000259" key="8">
    <source>
        <dbReference type="PROSITE" id="PS50234"/>
    </source>
</evidence>
<dbReference type="PANTHER" id="PTHR11878">
    <property type="entry name" value="SODIUM/CALCIUM EXCHANGER"/>
    <property type="match status" value="1"/>
</dbReference>
<evidence type="ECO:0000313" key="9">
    <source>
        <dbReference type="EMBL" id="SFB50077.1"/>
    </source>
</evidence>
<comment type="subcellular location">
    <subcellularLocation>
        <location evidence="1">Secreted</location>
    </subcellularLocation>
</comment>
<feature type="signal peptide" evidence="7">
    <location>
        <begin position="1"/>
        <end position="30"/>
    </location>
</feature>
<dbReference type="GO" id="GO:0007154">
    <property type="term" value="P:cell communication"/>
    <property type="evidence" value="ECO:0007669"/>
    <property type="project" value="InterPro"/>
</dbReference>
<dbReference type="SUPFAM" id="SSF141072">
    <property type="entry name" value="CalX-like"/>
    <property type="match status" value="1"/>
</dbReference>
<dbReference type="EMBL" id="FOKG01000014">
    <property type="protein sequence ID" value="SFB50077.1"/>
    <property type="molecule type" value="Genomic_DNA"/>
</dbReference>
<keyword evidence="6" id="KW-0406">Ion transport</keyword>
<evidence type="ECO:0000256" key="6">
    <source>
        <dbReference type="ARBA" id="ARBA00023065"/>
    </source>
</evidence>
<dbReference type="PROSITE" id="PS50234">
    <property type="entry name" value="VWFA"/>
    <property type="match status" value="1"/>
</dbReference>